<keyword evidence="7" id="KW-1185">Reference proteome</keyword>
<dbReference type="PANTHER" id="PTHR30419:SF8">
    <property type="entry name" value="NITROGEN ASSIMILATION TRANSCRIPTIONAL ACTIVATOR-RELATED"/>
    <property type="match status" value="1"/>
</dbReference>
<comment type="similarity">
    <text evidence="1">Belongs to the LysR transcriptional regulatory family.</text>
</comment>
<dbReference type="PANTHER" id="PTHR30419">
    <property type="entry name" value="HTH-TYPE TRANSCRIPTIONAL REGULATOR YBHD"/>
    <property type="match status" value="1"/>
</dbReference>
<dbReference type="Pfam" id="PF03466">
    <property type="entry name" value="LysR_substrate"/>
    <property type="match status" value="1"/>
</dbReference>
<dbReference type="PROSITE" id="PS50931">
    <property type="entry name" value="HTH_LYSR"/>
    <property type="match status" value="1"/>
</dbReference>
<evidence type="ECO:0000313" key="7">
    <source>
        <dbReference type="Proteomes" id="UP000052268"/>
    </source>
</evidence>
<accession>A0A0J7XET2</accession>
<evidence type="ECO:0000256" key="2">
    <source>
        <dbReference type="ARBA" id="ARBA00023015"/>
    </source>
</evidence>
<dbReference type="InterPro" id="IPR036390">
    <property type="entry name" value="WH_DNA-bd_sf"/>
</dbReference>
<feature type="domain" description="HTH lysR-type" evidence="5">
    <location>
        <begin position="1"/>
        <end position="58"/>
    </location>
</feature>
<dbReference type="GO" id="GO:0003700">
    <property type="term" value="F:DNA-binding transcription factor activity"/>
    <property type="evidence" value="ECO:0007669"/>
    <property type="project" value="InterPro"/>
</dbReference>
<comment type="caution">
    <text evidence="6">The sequence shown here is derived from an EMBL/GenBank/DDBJ whole genome shotgun (WGS) entry which is preliminary data.</text>
</comment>
<evidence type="ECO:0000313" key="6">
    <source>
        <dbReference type="EMBL" id="KMS50556.1"/>
    </source>
</evidence>
<dbReference type="SUPFAM" id="SSF46785">
    <property type="entry name" value="Winged helix' DNA-binding domain"/>
    <property type="match status" value="1"/>
</dbReference>
<dbReference type="PATRIC" id="fig|1114963.3.peg.5058"/>
<dbReference type="EMBL" id="JACU01000018">
    <property type="protein sequence ID" value="KMS50556.1"/>
    <property type="molecule type" value="Genomic_DNA"/>
</dbReference>
<dbReference type="AlphaFoldDB" id="A0A0J7XET2"/>
<dbReference type="Gene3D" id="3.40.190.290">
    <property type="match status" value="1"/>
</dbReference>
<dbReference type="GO" id="GO:0003677">
    <property type="term" value="F:DNA binding"/>
    <property type="evidence" value="ECO:0007669"/>
    <property type="project" value="UniProtKB-KW"/>
</dbReference>
<dbReference type="Pfam" id="PF00126">
    <property type="entry name" value="HTH_1"/>
    <property type="match status" value="1"/>
</dbReference>
<evidence type="ECO:0000256" key="1">
    <source>
        <dbReference type="ARBA" id="ARBA00009437"/>
    </source>
</evidence>
<organism evidence="6 7">
    <name type="scientific">Novosphingobium barchaimii LL02</name>
    <dbReference type="NCBI Taxonomy" id="1114963"/>
    <lineage>
        <taxon>Bacteria</taxon>
        <taxon>Pseudomonadati</taxon>
        <taxon>Pseudomonadota</taxon>
        <taxon>Alphaproteobacteria</taxon>
        <taxon>Sphingomonadales</taxon>
        <taxon>Sphingomonadaceae</taxon>
        <taxon>Novosphingobium</taxon>
    </lineage>
</organism>
<dbReference type="GO" id="GO:0005829">
    <property type="term" value="C:cytosol"/>
    <property type="evidence" value="ECO:0007669"/>
    <property type="project" value="TreeGrafter"/>
</dbReference>
<gene>
    <name evidence="6" type="ORF">V474_07025</name>
</gene>
<sequence>MSEAGMRYLLEALNAGSMRAAGDRLNVAPSSISRQIAQLESQYGLALIEKGRRGVRLTHAGEIVIAHYRNQLADREALRSKLEELRSVRTGQVTAAIGEGFAGKAFTSLVSQFSEANPQITLEILTGSTQEILRMIADDEAHFGLVFSTPNDMKIHVRSVIAQPLMAIMLPDHPFASKASVTIAELGQVPLCLPPANFRIRQILSAAEANAKTYLQPAITSNSIHVMQDAVRSGIALAILPQISVWSELMEGAMVSVPIADDQIEETTTSLVLRSGRQLEGAPLRLLKRIEAQLRQWNRPFQR</sequence>
<evidence type="ECO:0000256" key="3">
    <source>
        <dbReference type="ARBA" id="ARBA00023125"/>
    </source>
</evidence>
<dbReference type="InterPro" id="IPR000847">
    <property type="entry name" value="LysR_HTH_N"/>
</dbReference>
<dbReference type="SUPFAM" id="SSF53850">
    <property type="entry name" value="Periplasmic binding protein-like II"/>
    <property type="match status" value="1"/>
</dbReference>
<dbReference type="InterPro" id="IPR005119">
    <property type="entry name" value="LysR_subst-bd"/>
</dbReference>
<keyword evidence="3" id="KW-0238">DNA-binding</keyword>
<dbReference type="InterPro" id="IPR050950">
    <property type="entry name" value="HTH-type_LysR_regulators"/>
</dbReference>
<dbReference type="RefSeq" id="WP_236711425.1">
    <property type="nucleotide sequence ID" value="NZ_KQ130462.1"/>
</dbReference>
<evidence type="ECO:0000259" key="5">
    <source>
        <dbReference type="PROSITE" id="PS50931"/>
    </source>
</evidence>
<dbReference type="Gene3D" id="1.10.10.10">
    <property type="entry name" value="Winged helix-like DNA-binding domain superfamily/Winged helix DNA-binding domain"/>
    <property type="match status" value="1"/>
</dbReference>
<reference evidence="6 7" key="1">
    <citation type="journal article" date="2015" name="G3 (Bethesda)">
        <title>Insights into Ongoing Evolution of the Hexachlorocyclohexane Catabolic Pathway from Comparative Genomics of Ten Sphingomonadaceae Strains.</title>
        <authorList>
            <person name="Pearce S.L."/>
            <person name="Oakeshott J.G."/>
            <person name="Pandey G."/>
        </authorList>
    </citation>
    <scope>NUCLEOTIDE SEQUENCE [LARGE SCALE GENOMIC DNA]</scope>
    <source>
        <strain evidence="6 7">LL02</strain>
    </source>
</reference>
<keyword evidence="4" id="KW-0804">Transcription</keyword>
<keyword evidence="2" id="KW-0805">Transcription regulation</keyword>
<dbReference type="Proteomes" id="UP000052268">
    <property type="component" value="Unassembled WGS sequence"/>
</dbReference>
<name>A0A0J7XET2_9SPHN</name>
<dbReference type="InterPro" id="IPR036388">
    <property type="entry name" value="WH-like_DNA-bd_sf"/>
</dbReference>
<evidence type="ECO:0000256" key="4">
    <source>
        <dbReference type="ARBA" id="ARBA00023163"/>
    </source>
</evidence>
<protein>
    <submittedName>
        <fullName evidence="6">LysR family transcriptional regulator</fullName>
    </submittedName>
</protein>
<proteinExistence type="inferred from homology"/>